<proteinExistence type="predicted"/>
<organism evidence="4 6">
    <name type="scientific">Dinothrombium tinctorium</name>
    <dbReference type="NCBI Taxonomy" id="1965070"/>
    <lineage>
        <taxon>Eukaryota</taxon>
        <taxon>Metazoa</taxon>
        <taxon>Ecdysozoa</taxon>
        <taxon>Arthropoda</taxon>
        <taxon>Chelicerata</taxon>
        <taxon>Arachnida</taxon>
        <taxon>Acari</taxon>
        <taxon>Acariformes</taxon>
        <taxon>Trombidiformes</taxon>
        <taxon>Prostigmata</taxon>
        <taxon>Anystina</taxon>
        <taxon>Parasitengona</taxon>
        <taxon>Trombidioidea</taxon>
        <taxon>Trombidiidae</taxon>
        <taxon>Dinothrombium</taxon>
    </lineage>
</organism>
<dbReference type="InterPro" id="IPR046341">
    <property type="entry name" value="SET_dom_sf"/>
</dbReference>
<dbReference type="OrthoDB" id="6502587at2759"/>
<evidence type="ECO:0000313" key="4">
    <source>
        <dbReference type="EMBL" id="RWS12339.1"/>
    </source>
</evidence>
<gene>
    <name evidence="5" type="ORF">B4U79_04847</name>
    <name evidence="4" type="ORF">B4U79_07303</name>
</gene>
<reference evidence="4" key="2">
    <citation type="submission" date="2018-11" db="EMBL/GenBank/DDBJ databases">
        <title>Trombidioid mite genomics.</title>
        <authorList>
            <person name="Dong X."/>
        </authorList>
    </citation>
    <scope>NUCLEOTIDE SEQUENCE</scope>
    <source>
        <strain evidence="4">UoL-WK</strain>
    </source>
</reference>
<keyword evidence="1" id="KW-0489">Methyltransferase</keyword>
<keyword evidence="6" id="KW-1185">Reference proteome</keyword>
<dbReference type="PANTHER" id="PTHR46165">
    <property type="entry name" value="SET AND MYND DOMAIN-CONTAINING PROTEIN 4"/>
    <property type="match status" value="1"/>
</dbReference>
<dbReference type="Proteomes" id="UP000285301">
    <property type="component" value="Unassembled WGS sequence"/>
</dbReference>
<dbReference type="SUPFAM" id="SSF48452">
    <property type="entry name" value="TPR-like"/>
    <property type="match status" value="1"/>
</dbReference>
<evidence type="ECO:0000256" key="3">
    <source>
        <dbReference type="ARBA" id="ARBA00022691"/>
    </source>
</evidence>
<dbReference type="GO" id="GO:0042826">
    <property type="term" value="F:histone deacetylase binding"/>
    <property type="evidence" value="ECO:0007669"/>
    <property type="project" value="TreeGrafter"/>
</dbReference>
<keyword evidence="3" id="KW-0949">S-adenosyl-L-methionine</keyword>
<dbReference type="EMBL" id="NCKU01001339">
    <property type="protein sequence ID" value="RWS12374.1"/>
    <property type="molecule type" value="Genomic_DNA"/>
</dbReference>
<accession>A0A3S3Q1Y3</accession>
<reference evidence="4 6" key="1">
    <citation type="journal article" date="2018" name="Gigascience">
        <title>Genomes of trombidid mites reveal novel predicted allergens and laterally-transferred genes associated with secondary metabolism.</title>
        <authorList>
            <person name="Dong X."/>
            <person name="Chaisiri K."/>
            <person name="Xia D."/>
            <person name="Armstrong S.D."/>
            <person name="Fang Y."/>
            <person name="Donnelly M.J."/>
            <person name="Kadowaki T."/>
            <person name="McGarry J.W."/>
            <person name="Darby A.C."/>
            <person name="Makepeace B.L."/>
        </authorList>
    </citation>
    <scope>NUCLEOTIDE SEQUENCE [LARGE SCALE GENOMIC DNA]</scope>
    <source>
        <strain evidence="4">UoL-WK</strain>
    </source>
</reference>
<dbReference type="GO" id="GO:0008168">
    <property type="term" value="F:methyltransferase activity"/>
    <property type="evidence" value="ECO:0007669"/>
    <property type="project" value="UniProtKB-KW"/>
</dbReference>
<protein>
    <submittedName>
        <fullName evidence="4">SET and MYND domain-containing protein (SMYD)-like protein</fullName>
    </submittedName>
</protein>
<evidence type="ECO:0000256" key="2">
    <source>
        <dbReference type="ARBA" id="ARBA00022679"/>
    </source>
</evidence>
<dbReference type="EMBL" id="NCKU01001355">
    <property type="protein sequence ID" value="RWS12339.1"/>
    <property type="molecule type" value="Genomic_DNA"/>
</dbReference>
<dbReference type="PANTHER" id="PTHR46165:SF2">
    <property type="entry name" value="SET AND MYND DOMAIN-CONTAINING PROTEIN 4"/>
    <property type="match status" value="1"/>
</dbReference>
<dbReference type="InterPro" id="IPR052097">
    <property type="entry name" value="SET-MYND_domain_protein"/>
</dbReference>
<dbReference type="GO" id="GO:0032259">
    <property type="term" value="P:methylation"/>
    <property type="evidence" value="ECO:0007669"/>
    <property type="project" value="UniProtKB-KW"/>
</dbReference>
<keyword evidence="2" id="KW-0808">Transferase</keyword>
<evidence type="ECO:0000313" key="6">
    <source>
        <dbReference type="Proteomes" id="UP000285301"/>
    </source>
</evidence>
<dbReference type="InterPro" id="IPR011990">
    <property type="entry name" value="TPR-like_helical_dom_sf"/>
</dbReference>
<evidence type="ECO:0000313" key="5">
    <source>
        <dbReference type="EMBL" id="RWS12374.1"/>
    </source>
</evidence>
<dbReference type="STRING" id="1965070.A0A3S3Q1Y3"/>
<dbReference type="Gene3D" id="1.25.40.10">
    <property type="entry name" value="Tetratricopeptide repeat domain"/>
    <property type="match status" value="1"/>
</dbReference>
<evidence type="ECO:0000256" key="1">
    <source>
        <dbReference type="ARBA" id="ARBA00022603"/>
    </source>
</evidence>
<comment type="caution">
    <text evidence="4">The sequence shown here is derived from an EMBL/GenBank/DDBJ whole genome shotgun (WGS) entry which is preliminary data.</text>
</comment>
<dbReference type="Gene3D" id="2.170.270.10">
    <property type="entry name" value="SET domain"/>
    <property type="match status" value="1"/>
</dbReference>
<dbReference type="GO" id="GO:0005737">
    <property type="term" value="C:cytoplasm"/>
    <property type="evidence" value="ECO:0007669"/>
    <property type="project" value="TreeGrafter"/>
</dbReference>
<dbReference type="AlphaFoldDB" id="A0A3S3Q1Y3"/>
<dbReference type="GO" id="GO:0005634">
    <property type="term" value="C:nucleus"/>
    <property type="evidence" value="ECO:0007669"/>
    <property type="project" value="TreeGrafter"/>
</dbReference>
<name>A0A3S3Q1Y3_9ACAR</name>
<dbReference type="SUPFAM" id="SSF82199">
    <property type="entry name" value="SET domain"/>
    <property type="match status" value="1"/>
</dbReference>
<sequence length="456" mass="52779">MNSSDERLKKMKLCEKLAKQTLKTYNGSQFRKSDLKASELRKKGNEYFAKRQFEQALNFYTEATINAAFPNTNHSSHELCFAFANRSAVFFHQNDYENCLKDIQIAFEFDYPLENREKLVKRKAMCEQKLKEKRNSNFGTFKDDNGDECNEFKSDKIEAFVCSDEQKGIQAIDEIFEGDEVLIEKPRQTKHATNEFLMQLEEFDIGCAVYLQSRLFNHSCKPNVEISHFDGSPVCKALLCNSCNGAVVEDSQQMKCIKCGLINHIDIEEILHTAKVCFKRIDICSELLTKNECDINLEAVKDGLIKSLKCLSHLLYPQHKQIANIFDKLRLCAKKANAHEEEVYYSKSNYEIVAANEDTISTFNALVKLIDSQRNFVEASNNECEIEKQRIKRKQDGEKREHVHNQLSANVQNAMRYLQILLSRKCETVNKCNAYTKIVVVIHQSIKEQQEEYEQK</sequence>